<reference evidence="2" key="2">
    <citation type="submission" date="2015-08" db="EMBL/GenBank/DDBJ databases">
        <authorList>
            <person name="Babu N.S."/>
            <person name="Beckwith C.J."/>
            <person name="Beseler K.G."/>
            <person name="Brison A."/>
            <person name="Carone J.V."/>
            <person name="Caskin T.P."/>
            <person name="Diamond M."/>
            <person name="Durham M.E."/>
            <person name="Foxe J.M."/>
            <person name="Go M."/>
            <person name="Henderson B.A."/>
            <person name="Jones I.B."/>
            <person name="McGettigan J.A."/>
            <person name="Micheletti S.J."/>
            <person name="Nasrallah M.E."/>
            <person name="Ortiz D."/>
            <person name="Piller C.R."/>
            <person name="Privatt S.R."/>
            <person name="Schneider S.L."/>
            <person name="Sharp S."/>
            <person name="Smith T.C."/>
            <person name="Stanton J.D."/>
            <person name="Ullery H.E."/>
            <person name="Wilson R.J."/>
            <person name="Serrano M.G."/>
            <person name="Buck G."/>
            <person name="Lee V."/>
            <person name="Wang Y."/>
            <person name="Carvalho R."/>
            <person name="Voegtly L."/>
            <person name="Shi R."/>
            <person name="Duckworth R."/>
            <person name="Johnson A."/>
            <person name="Loviza R."/>
            <person name="Walstead R."/>
            <person name="Shah Z."/>
            <person name="Kiflezghi M."/>
            <person name="Wade K."/>
            <person name="Ball S.L."/>
            <person name="Bradley K.W."/>
            <person name="Asai D.J."/>
            <person name="Bowman C.A."/>
            <person name="Russell D.A."/>
            <person name="Pope W.H."/>
            <person name="Jacobs-Sera D."/>
            <person name="Hendrix R.W."/>
            <person name="Hatfull G.F."/>
        </authorList>
    </citation>
    <scope>NUCLEOTIDE SEQUENCE [LARGE SCALE GENOMIC DNA]</scope>
</reference>
<gene>
    <name evidence="2" type="ORF">CHUDEA7_770</name>
    <name evidence="3" type="ORF">GY17_00003312</name>
</gene>
<evidence type="ECO:0000256" key="1">
    <source>
        <dbReference type="SAM" id="SignalP"/>
    </source>
</evidence>
<proteinExistence type="predicted"/>
<dbReference type="VEuPathDB" id="CryptoDB:Chro.70094"/>
<organism evidence="2">
    <name type="scientific">Cryptosporidium hominis</name>
    <dbReference type="NCBI Taxonomy" id="237895"/>
    <lineage>
        <taxon>Eukaryota</taxon>
        <taxon>Sar</taxon>
        <taxon>Alveolata</taxon>
        <taxon>Apicomplexa</taxon>
        <taxon>Conoidasida</taxon>
        <taxon>Coccidia</taxon>
        <taxon>Eucoccidiorida</taxon>
        <taxon>Eimeriorina</taxon>
        <taxon>Cryptosporidiidae</taxon>
        <taxon>Cryptosporidium</taxon>
    </lineage>
</organism>
<dbReference type="VEuPathDB" id="CryptoDB:GY17_00003312"/>
<accession>A0A0S4TIL8</accession>
<reference evidence="3 4" key="3">
    <citation type="submission" date="2017-10" db="EMBL/GenBank/DDBJ databases">
        <title>Consistent, comparative and evidence-based genome annotation and re-annotation for the closely-related species, Cryptosporidium parvum, C. hominis and C. tyzzeri.</title>
        <authorList>
            <person name="Baptista R.P."/>
            <person name="Li Y."/>
            <person name="Sateriale A."/>
            <person name="Striepen B."/>
            <person name="Kissinger J.C."/>
        </authorList>
    </citation>
    <scope>NUCLEOTIDE SEQUENCE [LARGE SCALE GENOMIC DNA]</scope>
    <source>
        <strain evidence="3">30976</strain>
    </source>
</reference>
<dbReference type="Proteomes" id="UP001429100">
    <property type="component" value="Unassembled WGS sequence"/>
</dbReference>
<dbReference type="VEuPathDB" id="CryptoDB:ChTU502y2012_407g0385"/>
<sequence>MLKTYRMNQNGSSGWKKLLNCLSICLGLSLIGRCLSKNYEFTNKVTLYYSPIEGFINKQFDNKTQELENLKFIIGEPWEGFEIAKVQLNSSSINNDTKAMESLYGKNKVVFGKYKKLKINYPLGSKKKLVALQNCKTGVTALINYSPMRIKTEFSIYLSFGSNIDPINNQGLTYLMGFIFLNMASEVDNYLFNSGEYIEKQKDNSLTSVTVSNLYTKLTVTVSDDKAIEALKRFINSVGYSENVDNMTSTSNDDDEEFYIKNKPLTTKNLLNSLCRLYYIYKSCLRDEEYRISFIKTSLRAIDPKKGQEEESSNFGSSDKIEEDLVSDYFSNCGIFSTYWQKHLNFFSTSSCSFQSNIIEANLSSSLKDWLHELKQLIKEHYEKYWLPENMNLYIDSALDYRLFEKLLASEMATFSSECDNKGKLFIENNLFMQEIEIKKKYGRKLGESKNQGFDENVDLNDRKSNKTIKIFNVVPLSYKKSVLDIDYKIKLKNISQLVSISLTRVMDVVTTLFLDSKMVKRLRDELGIIRDLKLTWKLHYSSLKLRLIFRFILKSMEVSNARKIMEDFYSYSIFLFKQFERTNGRKKSNPEFKVSKELFDIVDEIQRLNEINWHLQYLYEDLPTQLTTPINNCGTPIQVSQPNNLESNWIKNEIRIYNPLLFKNYPQLILSSIHRSLTRLPKECDIMKRKKCNCYRTDYSGKISKANSILDTGSIVFVLMEFIIKKIVELKANVIFTDPYFRYRTDFVLKVRAYNYHEYVNLQFSSYYQKNNLLKEDFTDFANSENWTLPERIVNFETSMLIPDYEYYKNSTAINKQLSYPRISYKNELSLTTRLENFKFYSPIVFVRSIIRTKLSPCKIFRDCFFEVDSISKRHTGLIMLKILSDIFNISIEKFLESEPIPGYMNILEKLSHNSSTKYSNWRISDSLTKPFHFGSIMIGNNEIELNFVGPSCSLIEYMRKIFKEMNSRFKPLKIVKFYQILRNFMKNEIKKRKNRTSMDFIRYYQGILQYEDYFEDESFITTGISITYDNYLSFHNYIIDTLFNKDSDRPRQKGFMETVVLGITSDEFNKRYTETILDWIYFEKPDSYKEICMLQEPYFAFSAVDEPLIIRQTFTDGILTTSSASIRFQLPCNKNSSTGFNSSLSDNDIFFKDEKEYKWETNDGLQPRCIFNTVASRVLERILRKYFSSIVRKLVLEISQSHSNNTNFPPNLNSNFAVRGEVEVSFYRLNSIPQFTLYILSSHFDSFTLLSILNSSIKRFKTDVIDREEVLSEEEFSSVKSYFIRYYCIKEKIQIRNLRASLLEMSKWRYNYNWKHESCNLVRTLKKKHIVQFYYDYFLMDSPYRRSYILLLQAPPFNRLISYSKQKGTLIDPVFTVFQNYIVSLLGKCDKADYYRQTNTTKDTDWNISMLSYPRILQSDIGILDYKYKNIKKYQPRCSKFMLEAINTEKQN</sequence>
<name>A0A0S4TIL8_CRYHO</name>
<dbReference type="EMBL" id="JTAI01000003">
    <property type="protein sequence ID" value="PPS95995.1"/>
    <property type="molecule type" value="Genomic_DNA"/>
</dbReference>
<feature type="signal peptide" evidence="1">
    <location>
        <begin position="1"/>
        <end position="36"/>
    </location>
</feature>
<keyword evidence="4" id="KW-1185">Reference proteome</keyword>
<evidence type="ECO:0000313" key="3">
    <source>
        <dbReference type="EMBL" id="PPS95995.1"/>
    </source>
</evidence>
<feature type="chain" id="PRO_5006627862" description="Peptidase M16 middle/third domain-containing protein" evidence="1">
    <location>
        <begin position="37"/>
        <end position="1454"/>
    </location>
</feature>
<keyword evidence="1" id="KW-0732">Signal</keyword>
<dbReference type="Gene3D" id="3.30.830.10">
    <property type="entry name" value="Metalloenzyme, LuxS/M16 peptidase-like"/>
    <property type="match status" value="1"/>
</dbReference>
<dbReference type="Proteomes" id="UP000199752">
    <property type="component" value="Chromosome 7"/>
</dbReference>
<dbReference type="VEuPathDB" id="CryptoDB:CHUDEA7_770"/>
<dbReference type="OrthoDB" id="338684at2759"/>
<evidence type="ECO:0000313" key="4">
    <source>
        <dbReference type="Proteomes" id="UP001429100"/>
    </source>
</evidence>
<dbReference type="EMBL" id="LN877953">
    <property type="protein sequence ID" value="CUV07055.1"/>
    <property type="molecule type" value="Genomic_DNA"/>
</dbReference>
<protein>
    <recommendedName>
        <fullName evidence="5">Peptidase M16 middle/third domain-containing protein</fullName>
    </recommendedName>
</protein>
<evidence type="ECO:0008006" key="5">
    <source>
        <dbReference type="Google" id="ProtNLM"/>
    </source>
</evidence>
<reference evidence="3 4" key="1">
    <citation type="submission" date="2014-11" db="EMBL/GenBank/DDBJ databases">
        <title>Comparative genomic analysis of Cryptosporidium hominis reveals occurrence of genetic recombination in virulent subtypes.</title>
        <authorList>
            <person name="Guo Y."/>
            <person name="Tang K."/>
            <person name="Frace M."/>
            <person name="Li N."/>
            <person name="Roellig D.M."/>
            <person name="Sammons S."/>
            <person name="Knipe K."/>
            <person name="Rowe L."/>
            <person name="Feng Y."/>
            <person name="Xiao L."/>
        </authorList>
    </citation>
    <scope>NUCLEOTIDE SEQUENCE [LARGE SCALE GENOMIC DNA]</scope>
    <source>
        <strain evidence="3">30976</strain>
    </source>
</reference>
<evidence type="ECO:0000313" key="2">
    <source>
        <dbReference type="EMBL" id="CUV07055.1"/>
    </source>
</evidence>